<reference evidence="5" key="1">
    <citation type="submission" date="2020-07" db="EMBL/GenBank/DDBJ databases">
        <title>Huge and variable diversity of episymbiotic CPR bacteria and DPANN archaea in groundwater ecosystems.</title>
        <authorList>
            <person name="He C.Y."/>
            <person name="Keren R."/>
            <person name="Whittaker M."/>
            <person name="Farag I.F."/>
            <person name="Doudna J."/>
            <person name="Cate J.H.D."/>
            <person name="Banfield J.F."/>
        </authorList>
    </citation>
    <scope>NUCLEOTIDE SEQUENCE</scope>
    <source>
        <strain evidence="5">NC_groundwater_672_Ag_B-0.1um_62_36</strain>
    </source>
</reference>
<name>A0A932G1I3_UNCTE</name>
<proteinExistence type="predicted"/>
<dbReference type="InterPro" id="IPR017900">
    <property type="entry name" value="4Fe4S_Fe_S_CS"/>
</dbReference>
<dbReference type="AlphaFoldDB" id="A0A932G1I3"/>
<dbReference type="Pfam" id="PF12800">
    <property type="entry name" value="Fer4_4"/>
    <property type="match status" value="2"/>
</dbReference>
<protein>
    <recommendedName>
        <fullName evidence="4">4Fe-4S ferredoxin-type domain-containing protein</fullName>
    </recommendedName>
</protein>
<evidence type="ECO:0000313" key="6">
    <source>
        <dbReference type="Proteomes" id="UP000769766"/>
    </source>
</evidence>
<feature type="domain" description="4Fe-4S ferredoxin-type" evidence="4">
    <location>
        <begin position="44"/>
        <end position="74"/>
    </location>
</feature>
<dbReference type="Proteomes" id="UP000769766">
    <property type="component" value="Unassembled WGS sequence"/>
</dbReference>
<keyword evidence="3" id="KW-0411">Iron-sulfur</keyword>
<feature type="domain" description="4Fe-4S ferredoxin-type" evidence="4">
    <location>
        <begin position="7"/>
        <end position="36"/>
    </location>
</feature>
<keyword evidence="1" id="KW-0479">Metal-binding</keyword>
<accession>A0A932G1I3</accession>
<evidence type="ECO:0000313" key="5">
    <source>
        <dbReference type="EMBL" id="MBI2877285.1"/>
    </source>
</evidence>
<dbReference type="EMBL" id="JACPRF010000317">
    <property type="protein sequence ID" value="MBI2877285.1"/>
    <property type="molecule type" value="Genomic_DNA"/>
</dbReference>
<comment type="caution">
    <text evidence="5">The sequence shown here is derived from an EMBL/GenBank/DDBJ whole genome shotgun (WGS) entry which is preliminary data.</text>
</comment>
<gene>
    <name evidence="5" type="ORF">HYY20_10420</name>
</gene>
<evidence type="ECO:0000256" key="2">
    <source>
        <dbReference type="ARBA" id="ARBA00023004"/>
    </source>
</evidence>
<dbReference type="PROSITE" id="PS51379">
    <property type="entry name" value="4FE4S_FER_2"/>
    <property type="match status" value="2"/>
</dbReference>
<evidence type="ECO:0000256" key="3">
    <source>
        <dbReference type="ARBA" id="ARBA00023014"/>
    </source>
</evidence>
<dbReference type="PROSITE" id="PS00198">
    <property type="entry name" value="4FE4S_FER_1"/>
    <property type="match status" value="2"/>
</dbReference>
<keyword evidence="2" id="KW-0408">Iron</keyword>
<evidence type="ECO:0000256" key="1">
    <source>
        <dbReference type="ARBA" id="ARBA00022723"/>
    </source>
</evidence>
<organism evidence="5 6">
    <name type="scientific">Tectimicrobiota bacterium</name>
    <dbReference type="NCBI Taxonomy" id="2528274"/>
    <lineage>
        <taxon>Bacteria</taxon>
        <taxon>Pseudomonadati</taxon>
        <taxon>Nitrospinota/Tectimicrobiota group</taxon>
        <taxon>Candidatus Tectimicrobiota</taxon>
    </lineage>
</organism>
<dbReference type="PANTHER" id="PTHR43122">
    <property type="entry name" value="FERREDOXIN SUBUNIT OF PYRUVATE:FLAVODOXIN OXIDOREDUCTASE-RELATED"/>
    <property type="match status" value="1"/>
</dbReference>
<dbReference type="GO" id="GO:0046872">
    <property type="term" value="F:metal ion binding"/>
    <property type="evidence" value="ECO:0007669"/>
    <property type="project" value="UniProtKB-KW"/>
</dbReference>
<evidence type="ECO:0000259" key="4">
    <source>
        <dbReference type="PROSITE" id="PS51379"/>
    </source>
</evidence>
<dbReference type="PANTHER" id="PTHR43122:SF1">
    <property type="entry name" value="IRON-SULFUR-BINDING PROTEIN"/>
    <property type="match status" value="1"/>
</dbReference>
<dbReference type="Gene3D" id="3.30.70.20">
    <property type="match status" value="1"/>
</dbReference>
<sequence length="79" mass="8844">MERSDRGIVVILEEYCKGCACCTAACPEELLKIGERINLYGYTPSVFQDEEGKCRACALCARFCPDAAIEVYKGKKERK</sequence>
<dbReference type="InterPro" id="IPR017896">
    <property type="entry name" value="4Fe4S_Fe-S-bd"/>
</dbReference>
<dbReference type="GO" id="GO:0051536">
    <property type="term" value="F:iron-sulfur cluster binding"/>
    <property type="evidence" value="ECO:0007669"/>
    <property type="project" value="UniProtKB-KW"/>
</dbReference>
<dbReference type="SUPFAM" id="SSF54862">
    <property type="entry name" value="4Fe-4S ferredoxins"/>
    <property type="match status" value="1"/>
</dbReference>